<comment type="caution">
    <text evidence="1">The sequence shown here is derived from an EMBL/GenBank/DDBJ whole genome shotgun (WGS) entry which is preliminary data.</text>
</comment>
<sequence length="248" mass="28722">MFQQSQFSEQKNQSGFKLGINYNEQIANMTIKMMKQLKISTFDKNEILYYDKPITLIQLVARSDSSNESDGKGYININDDSGQLKLILLFCEGVQIREMYNIVQQDEPKIIYFQFLLRARINKDAICFDVMNIKKLNQVGYQISHMLNIIQQQIKTNQKREPNLEQTNTLIDEEVQQKQSEQNLSRKILNFIKAQTHQLGSISITQQSIFNAFSETFNLQEIKQSIKLLLDDGNISSGQGINTYMLVD</sequence>
<organism evidence="1 2">
    <name type="scientific">Paramecium pentaurelia</name>
    <dbReference type="NCBI Taxonomy" id="43138"/>
    <lineage>
        <taxon>Eukaryota</taxon>
        <taxon>Sar</taxon>
        <taxon>Alveolata</taxon>
        <taxon>Ciliophora</taxon>
        <taxon>Intramacronucleata</taxon>
        <taxon>Oligohymenophorea</taxon>
        <taxon>Peniculida</taxon>
        <taxon>Parameciidae</taxon>
        <taxon>Paramecium</taxon>
    </lineage>
</organism>
<evidence type="ECO:0000313" key="1">
    <source>
        <dbReference type="EMBL" id="CAD8150214.1"/>
    </source>
</evidence>
<dbReference type="OrthoDB" id="298397at2759"/>
<evidence type="ECO:0000313" key="2">
    <source>
        <dbReference type="Proteomes" id="UP000689195"/>
    </source>
</evidence>
<dbReference type="Proteomes" id="UP000689195">
    <property type="component" value="Unassembled WGS sequence"/>
</dbReference>
<reference evidence="1" key="1">
    <citation type="submission" date="2021-01" db="EMBL/GenBank/DDBJ databases">
        <authorList>
            <consortium name="Genoscope - CEA"/>
            <person name="William W."/>
        </authorList>
    </citation>
    <scope>NUCLEOTIDE SEQUENCE</scope>
</reference>
<protein>
    <submittedName>
        <fullName evidence="1">Uncharacterized protein</fullName>
    </submittedName>
</protein>
<proteinExistence type="predicted"/>
<dbReference type="EMBL" id="CAJJDO010000020">
    <property type="protein sequence ID" value="CAD8150214.1"/>
    <property type="molecule type" value="Genomic_DNA"/>
</dbReference>
<keyword evidence="2" id="KW-1185">Reference proteome</keyword>
<gene>
    <name evidence="1" type="ORF">PPENT_87.1.T0200148</name>
</gene>
<dbReference type="AlphaFoldDB" id="A0A8S1TF55"/>
<name>A0A8S1TF55_9CILI</name>
<accession>A0A8S1TF55</accession>